<keyword evidence="3" id="KW-1185">Reference proteome</keyword>
<comment type="caution">
    <text evidence="2">The sequence shown here is derived from an EMBL/GenBank/DDBJ whole genome shotgun (WGS) entry which is preliminary data.</text>
</comment>
<dbReference type="InterPro" id="IPR048667">
    <property type="entry name" value="Imm5-like"/>
</dbReference>
<sequence>MKSLPSEVCRRFECDCVEHVLPVLERHVDDDGRPRHAIETARRFFAGDASLDELVISRKHSFLSLQQEFLPTDASTLQTEGLVGQAHVASQ</sequence>
<evidence type="ECO:0000313" key="2">
    <source>
        <dbReference type="EMBL" id="TWT91985.1"/>
    </source>
</evidence>
<reference evidence="2 3" key="1">
    <citation type="submission" date="2019-02" db="EMBL/GenBank/DDBJ databases">
        <title>Deep-cultivation of Planctomycetes and their phenomic and genomic characterization uncovers novel biology.</title>
        <authorList>
            <person name="Wiegand S."/>
            <person name="Jogler M."/>
            <person name="Boedeker C."/>
            <person name="Pinto D."/>
            <person name="Vollmers J."/>
            <person name="Rivas-Marin E."/>
            <person name="Kohn T."/>
            <person name="Peeters S.H."/>
            <person name="Heuer A."/>
            <person name="Rast P."/>
            <person name="Oberbeckmann S."/>
            <person name="Bunk B."/>
            <person name="Jeske O."/>
            <person name="Meyerdierks A."/>
            <person name="Storesund J.E."/>
            <person name="Kallscheuer N."/>
            <person name="Luecker S."/>
            <person name="Lage O.M."/>
            <person name="Pohl T."/>
            <person name="Merkel B.J."/>
            <person name="Hornburger P."/>
            <person name="Mueller R.-W."/>
            <person name="Bruemmer F."/>
            <person name="Labrenz M."/>
            <person name="Spormann A.M."/>
            <person name="Op Den Camp H."/>
            <person name="Overmann J."/>
            <person name="Amann R."/>
            <person name="Jetten M.S.M."/>
            <person name="Mascher T."/>
            <person name="Medema M.H."/>
            <person name="Devos D.P."/>
            <person name="Kaster A.-K."/>
            <person name="Ovreas L."/>
            <person name="Rohde M."/>
            <person name="Galperin M.Y."/>
            <person name="Jogler C."/>
        </authorList>
    </citation>
    <scope>NUCLEOTIDE SEQUENCE [LARGE SCALE GENOMIC DNA]</scope>
    <source>
        <strain evidence="2 3">Pla52n</strain>
    </source>
</reference>
<proteinExistence type="predicted"/>
<dbReference type="EMBL" id="SJPN01000013">
    <property type="protein sequence ID" value="TWT91985.1"/>
    <property type="molecule type" value="Genomic_DNA"/>
</dbReference>
<organism evidence="2 3">
    <name type="scientific">Stieleria varia</name>
    <dbReference type="NCBI Taxonomy" id="2528005"/>
    <lineage>
        <taxon>Bacteria</taxon>
        <taxon>Pseudomonadati</taxon>
        <taxon>Planctomycetota</taxon>
        <taxon>Planctomycetia</taxon>
        <taxon>Pirellulales</taxon>
        <taxon>Pirellulaceae</taxon>
        <taxon>Stieleria</taxon>
    </lineage>
</organism>
<evidence type="ECO:0000313" key="3">
    <source>
        <dbReference type="Proteomes" id="UP000320176"/>
    </source>
</evidence>
<protein>
    <recommendedName>
        <fullName evidence="1">Imm-5-like domain-containing protein</fullName>
    </recommendedName>
</protein>
<feature type="domain" description="Imm-5-like" evidence="1">
    <location>
        <begin position="8"/>
        <end position="54"/>
    </location>
</feature>
<gene>
    <name evidence="2" type="ORF">Pla52n_64580</name>
</gene>
<dbReference type="RefSeq" id="WP_390620421.1">
    <property type="nucleotide sequence ID" value="NZ_CP151726.1"/>
</dbReference>
<dbReference type="Pfam" id="PF21805">
    <property type="entry name" value="Imm5_like"/>
    <property type="match status" value="1"/>
</dbReference>
<name>A0A5C5ZYB9_9BACT</name>
<accession>A0A5C5ZYB9</accession>
<dbReference type="AlphaFoldDB" id="A0A5C5ZYB9"/>
<evidence type="ECO:0000259" key="1">
    <source>
        <dbReference type="Pfam" id="PF21805"/>
    </source>
</evidence>
<dbReference type="Proteomes" id="UP000320176">
    <property type="component" value="Unassembled WGS sequence"/>
</dbReference>